<protein>
    <submittedName>
        <fullName evidence="2">Uncharacterized protein</fullName>
    </submittedName>
</protein>
<sequence length="240" mass="26551">MLLSIFSAWTVSLPLLWVFVTCAQSSGTQEPSQAADVENQLQSLFQMNLDEGPILLHETGQCPTSPKPGCSDPTCLGPDYISPFQFQCQATAITQREGRDVILAGCRCCPPQIDVMCDNHDCRAPEGSRTCISEELQGCPCDTTEDMIRRYETDTRFEDYVFYGEEEFEDIIEVNDDGMGPWLAAQSGQTRVNTPTLGGSFHLQNVTTQTSNVVALPTLNINHHLLRVNKDAPLDRLLSS</sequence>
<dbReference type="OrthoDB" id="4711270at2759"/>
<organism evidence="2 3">
    <name type="scientific">Glarea lozoyensis (strain ATCC 20868 / MF5171)</name>
    <dbReference type="NCBI Taxonomy" id="1116229"/>
    <lineage>
        <taxon>Eukaryota</taxon>
        <taxon>Fungi</taxon>
        <taxon>Dikarya</taxon>
        <taxon>Ascomycota</taxon>
        <taxon>Pezizomycotina</taxon>
        <taxon>Leotiomycetes</taxon>
        <taxon>Helotiales</taxon>
        <taxon>Helotiaceae</taxon>
        <taxon>Glarea</taxon>
    </lineage>
</organism>
<proteinExistence type="predicted"/>
<feature type="signal peptide" evidence="1">
    <location>
        <begin position="1"/>
        <end position="25"/>
    </location>
</feature>
<dbReference type="HOGENOM" id="CLU_1156483_0_0_1"/>
<keyword evidence="3" id="KW-1185">Reference proteome</keyword>
<dbReference type="Proteomes" id="UP000016922">
    <property type="component" value="Unassembled WGS sequence"/>
</dbReference>
<name>S3CUB3_GLAL2</name>
<feature type="chain" id="PRO_5004507768" evidence="1">
    <location>
        <begin position="26"/>
        <end position="240"/>
    </location>
</feature>
<dbReference type="KEGG" id="glz:GLAREA_09725"/>
<evidence type="ECO:0000313" key="3">
    <source>
        <dbReference type="Proteomes" id="UP000016922"/>
    </source>
</evidence>
<dbReference type="RefSeq" id="XP_008084512.1">
    <property type="nucleotide sequence ID" value="XM_008086321.1"/>
</dbReference>
<dbReference type="AlphaFoldDB" id="S3CUB3"/>
<accession>S3CUB3</accession>
<dbReference type="EMBL" id="KE145368">
    <property type="protein sequence ID" value="EPE28604.1"/>
    <property type="molecule type" value="Genomic_DNA"/>
</dbReference>
<dbReference type="GeneID" id="19468772"/>
<keyword evidence="1" id="KW-0732">Signal</keyword>
<evidence type="ECO:0000256" key="1">
    <source>
        <dbReference type="SAM" id="SignalP"/>
    </source>
</evidence>
<evidence type="ECO:0000313" key="2">
    <source>
        <dbReference type="EMBL" id="EPE28604.1"/>
    </source>
</evidence>
<reference evidence="2 3" key="1">
    <citation type="journal article" date="2013" name="BMC Genomics">
        <title>Genomics-driven discovery of the pneumocandin biosynthetic gene cluster in the fungus Glarea lozoyensis.</title>
        <authorList>
            <person name="Chen L."/>
            <person name="Yue Q."/>
            <person name="Zhang X."/>
            <person name="Xiang M."/>
            <person name="Wang C."/>
            <person name="Li S."/>
            <person name="Che Y."/>
            <person name="Ortiz-Lopez F.J."/>
            <person name="Bills G.F."/>
            <person name="Liu X."/>
            <person name="An Z."/>
        </authorList>
    </citation>
    <scope>NUCLEOTIDE SEQUENCE [LARGE SCALE GENOMIC DNA]</scope>
    <source>
        <strain evidence="3">ATCC 20868 / MF5171</strain>
    </source>
</reference>
<gene>
    <name evidence="2" type="ORF">GLAREA_09725</name>
</gene>